<dbReference type="PANTHER" id="PTHR42784">
    <property type="entry name" value="PYRANOSE 2-OXIDASE"/>
    <property type="match status" value="1"/>
</dbReference>
<evidence type="ECO:0000313" key="8">
    <source>
        <dbReference type="Proteomes" id="UP000319576"/>
    </source>
</evidence>
<keyword evidence="3" id="KW-0285">Flavoprotein</keyword>
<accession>A0A517XVE8</accession>
<dbReference type="GO" id="GO:0016614">
    <property type="term" value="F:oxidoreductase activity, acting on CH-OH group of donors"/>
    <property type="evidence" value="ECO:0007669"/>
    <property type="project" value="InterPro"/>
</dbReference>
<evidence type="ECO:0000256" key="2">
    <source>
        <dbReference type="ARBA" id="ARBA00010790"/>
    </source>
</evidence>
<dbReference type="InterPro" id="IPR051473">
    <property type="entry name" value="P2Ox-like"/>
</dbReference>
<dbReference type="Gene3D" id="3.50.50.60">
    <property type="entry name" value="FAD/NAD(P)-binding domain"/>
    <property type="match status" value="1"/>
</dbReference>
<evidence type="ECO:0000313" key="7">
    <source>
        <dbReference type="EMBL" id="QDU21488.1"/>
    </source>
</evidence>
<reference evidence="7 8" key="1">
    <citation type="submission" date="2019-02" db="EMBL/GenBank/DDBJ databases">
        <title>Deep-cultivation of Planctomycetes and their phenomic and genomic characterization uncovers novel biology.</title>
        <authorList>
            <person name="Wiegand S."/>
            <person name="Jogler M."/>
            <person name="Boedeker C."/>
            <person name="Pinto D."/>
            <person name="Vollmers J."/>
            <person name="Rivas-Marin E."/>
            <person name="Kohn T."/>
            <person name="Peeters S.H."/>
            <person name="Heuer A."/>
            <person name="Rast P."/>
            <person name="Oberbeckmann S."/>
            <person name="Bunk B."/>
            <person name="Jeske O."/>
            <person name="Meyerdierks A."/>
            <person name="Storesund J.E."/>
            <person name="Kallscheuer N."/>
            <person name="Luecker S."/>
            <person name="Lage O.M."/>
            <person name="Pohl T."/>
            <person name="Merkel B.J."/>
            <person name="Hornburger P."/>
            <person name="Mueller R.-W."/>
            <person name="Bruemmer F."/>
            <person name="Labrenz M."/>
            <person name="Spormann A.M."/>
            <person name="Op den Camp H."/>
            <person name="Overmann J."/>
            <person name="Amann R."/>
            <person name="Jetten M.S.M."/>
            <person name="Mascher T."/>
            <person name="Medema M.H."/>
            <person name="Devos D.P."/>
            <person name="Kaster A.-K."/>
            <person name="Ovreas L."/>
            <person name="Rohde M."/>
            <person name="Galperin M.Y."/>
            <person name="Jogler C."/>
        </authorList>
    </citation>
    <scope>NUCLEOTIDE SEQUENCE [LARGE SCALE GENOMIC DNA]</scope>
    <source>
        <strain evidence="7 8">ETA_A1</strain>
    </source>
</reference>
<evidence type="ECO:0000259" key="6">
    <source>
        <dbReference type="Pfam" id="PF05199"/>
    </source>
</evidence>
<dbReference type="Pfam" id="PF05199">
    <property type="entry name" value="GMC_oxred_C"/>
    <property type="match status" value="1"/>
</dbReference>
<comment type="similarity">
    <text evidence="2">Belongs to the GMC oxidoreductase family.</text>
</comment>
<comment type="cofactor">
    <cofactor evidence="1">
        <name>FAD</name>
        <dbReference type="ChEBI" id="CHEBI:57692"/>
    </cofactor>
</comment>
<dbReference type="KEGG" id="uli:ETAA1_34550"/>
<gene>
    <name evidence="7" type="ORF">ETAA1_34550</name>
</gene>
<dbReference type="PANTHER" id="PTHR42784:SF1">
    <property type="entry name" value="PYRANOSE 2-OXIDASE"/>
    <property type="match status" value="1"/>
</dbReference>
<evidence type="ECO:0000256" key="5">
    <source>
        <dbReference type="ARBA" id="ARBA00023002"/>
    </source>
</evidence>
<keyword evidence="4" id="KW-0274">FAD</keyword>
<evidence type="ECO:0000256" key="1">
    <source>
        <dbReference type="ARBA" id="ARBA00001974"/>
    </source>
</evidence>
<sequence length="203" mass="22842">MQYPFNVEMNVNHEYWHLRNNDPSAGLVDHDPSRTRVDIKFSFANCLDDQNGIHSHANDGYTPFVSFKRFADLGDLLDSRFPAVAGWHKTAAEFMNMLNDTRDRVFAEFNDVEVLTKRYGGINDELRPFGWGTVHHACGTLRMPWKANRDAAFNPRSVVDENLKVYGTTGVYVCDMSVLPVSTAANPVRALGGLALRLARHIG</sequence>
<dbReference type="InterPro" id="IPR036188">
    <property type="entry name" value="FAD/NAD-bd_sf"/>
</dbReference>
<dbReference type="Proteomes" id="UP000319576">
    <property type="component" value="Chromosome"/>
</dbReference>
<feature type="domain" description="Glucose-methanol-choline oxidoreductase C-terminal" evidence="6">
    <location>
        <begin position="123"/>
        <end position="188"/>
    </location>
</feature>
<keyword evidence="8" id="KW-1185">Reference proteome</keyword>
<dbReference type="SUPFAM" id="SSF51905">
    <property type="entry name" value="FAD/NAD(P)-binding domain"/>
    <property type="match status" value="1"/>
</dbReference>
<dbReference type="RefSeq" id="WP_202920182.1">
    <property type="nucleotide sequence ID" value="NZ_CP036273.1"/>
</dbReference>
<proteinExistence type="inferred from homology"/>
<keyword evidence="5" id="KW-0560">Oxidoreductase</keyword>
<organism evidence="7 8">
    <name type="scientific">Urbifossiella limnaea</name>
    <dbReference type="NCBI Taxonomy" id="2528023"/>
    <lineage>
        <taxon>Bacteria</taxon>
        <taxon>Pseudomonadati</taxon>
        <taxon>Planctomycetota</taxon>
        <taxon>Planctomycetia</taxon>
        <taxon>Gemmatales</taxon>
        <taxon>Gemmataceae</taxon>
        <taxon>Urbifossiella</taxon>
    </lineage>
</organism>
<protein>
    <submittedName>
        <fullName evidence="7">GMC oxidoreductase</fullName>
    </submittedName>
</protein>
<evidence type="ECO:0000256" key="4">
    <source>
        <dbReference type="ARBA" id="ARBA00022827"/>
    </source>
</evidence>
<dbReference type="InterPro" id="IPR007867">
    <property type="entry name" value="GMC_OxRtase_C"/>
</dbReference>
<evidence type="ECO:0000256" key="3">
    <source>
        <dbReference type="ARBA" id="ARBA00022630"/>
    </source>
</evidence>
<dbReference type="EMBL" id="CP036273">
    <property type="protein sequence ID" value="QDU21488.1"/>
    <property type="molecule type" value="Genomic_DNA"/>
</dbReference>
<dbReference type="AlphaFoldDB" id="A0A517XVE8"/>
<name>A0A517XVE8_9BACT</name>